<dbReference type="SUPFAM" id="SSF55486">
    <property type="entry name" value="Metalloproteases ('zincins'), catalytic domain"/>
    <property type="match status" value="1"/>
</dbReference>
<evidence type="ECO:0000313" key="7">
    <source>
        <dbReference type="EMBL" id="MFC3927046.1"/>
    </source>
</evidence>
<evidence type="ECO:0000256" key="2">
    <source>
        <dbReference type="ARBA" id="ARBA00022723"/>
    </source>
</evidence>
<dbReference type="Proteomes" id="UP001595807">
    <property type="component" value="Unassembled WGS sequence"/>
</dbReference>
<sequence length="236" mass="26321">MELIKHIWTFILWLPRLILRIVWSVVKLVLLLIVIAFCFLYYAYHSQSEFAQIIRTGLSQLEQLYDSGTLTSLSSEQSLQTDSHETTTGARWETNQATIYIASTDEQFVTAYQEAIAVWNATGAFTFVIVSDEASADIVATDQSDASTEAAGLCQTDLNLVTNRIYHATVYLNSYYLLNADYGYSADRITNTAAHELGHAIGLEHNDSEESLMQSAGSYYGIQATDIAAVQNLYQN</sequence>
<keyword evidence="3 7" id="KW-0378">Hydrolase</keyword>
<keyword evidence="5" id="KW-0812">Transmembrane</keyword>
<keyword evidence="5" id="KW-1133">Transmembrane helix</keyword>
<keyword evidence="2" id="KW-0479">Metal-binding</keyword>
<evidence type="ECO:0000256" key="3">
    <source>
        <dbReference type="ARBA" id="ARBA00022801"/>
    </source>
</evidence>
<dbReference type="InterPro" id="IPR001818">
    <property type="entry name" value="Pept_M10_metallopeptidase"/>
</dbReference>
<dbReference type="EC" id="3.4.24.-" evidence="7"/>
<dbReference type="Gene3D" id="3.40.390.10">
    <property type="entry name" value="Collagenase (Catalytic Domain)"/>
    <property type="match status" value="1"/>
</dbReference>
<dbReference type="GO" id="GO:0008237">
    <property type="term" value="F:metallopeptidase activity"/>
    <property type="evidence" value="ECO:0007669"/>
    <property type="project" value="UniProtKB-KW"/>
</dbReference>
<dbReference type="PRINTS" id="PR00138">
    <property type="entry name" value="MATRIXIN"/>
</dbReference>
<feature type="transmembrane region" description="Helical" evidence="5">
    <location>
        <begin position="21"/>
        <end position="44"/>
    </location>
</feature>
<feature type="domain" description="Peptidase M10 metallopeptidase" evidence="6">
    <location>
        <begin position="104"/>
        <end position="234"/>
    </location>
</feature>
<evidence type="ECO:0000313" key="8">
    <source>
        <dbReference type="Proteomes" id="UP001595807"/>
    </source>
</evidence>
<dbReference type="CDD" id="cd04268">
    <property type="entry name" value="ZnMc_MMP_like"/>
    <property type="match status" value="1"/>
</dbReference>
<dbReference type="InterPro" id="IPR021190">
    <property type="entry name" value="Pept_M10A"/>
</dbReference>
<evidence type="ECO:0000256" key="5">
    <source>
        <dbReference type="SAM" id="Phobius"/>
    </source>
</evidence>
<dbReference type="Pfam" id="PF00413">
    <property type="entry name" value="Peptidase_M10"/>
    <property type="match status" value="1"/>
</dbReference>
<dbReference type="EMBL" id="JBHRZV010000002">
    <property type="protein sequence ID" value="MFC3927046.1"/>
    <property type="molecule type" value="Genomic_DNA"/>
</dbReference>
<dbReference type="InterPro" id="IPR024079">
    <property type="entry name" value="MetalloPept_cat_dom_sf"/>
</dbReference>
<proteinExistence type="predicted"/>
<comment type="caution">
    <text evidence="7">The sequence shown here is derived from an EMBL/GenBank/DDBJ whole genome shotgun (WGS) entry which is preliminary data.</text>
</comment>
<keyword evidence="1" id="KW-0645">Protease</keyword>
<evidence type="ECO:0000256" key="4">
    <source>
        <dbReference type="ARBA" id="ARBA00022833"/>
    </source>
</evidence>
<organism evidence="7 8">
    <name type="scientific">Streptococcus caprae</name>
    <dbReference type="NCBI Taxonomy" id="1640501"/>
    <lineage>
        <taxon>Bacteria</taxon>
        <taxon>Bacillati</taxon>
        <taxon>Bacillota</taxon>
        <taxon>Bacilli</taxon>
        <taxon>Lactobacillales</taxon>
        <taxon>Streptococcaceae</taxon>
        <taxon>Streptococcus</taxon>
    </lineage>
</organism>
<evidence type="ECO:0000256" key="1">
    <source>
        <dbReference type="ARBA" id="ARBA00022670"/>
    </source>
</evidence>
<evidence type="ECO:0000259" key="6">
    <source>
        <dbReference type="Pfam" id="PF00413"/>
    </source>
</evidence>
<gene>
    <name evidence="7" type="ORF">ACFORF_00145</name>
</gene>
<keyword evidence="4" id="KW-0862">Zinc</keyword>
<dbReference type="RefSeq" id="WP_380424135.1">
    <property type="nucleotide sequence ID" value="NZ_JBHRZV010000002.1"/>
</dbReference>
<keyword evidence="8" id="KW-1185">Reference proteome</keyword>
<keyword evidence="7" id="KW-0482">Metalloprotease</keyword>
<accession>A0ABV8CSE6</accession>
<keyword evidence="5" id="KW-0472">Membrane</keyword>
<protein>
    <submittedName>
        <fullName evidence="7">Matrixin family metalloprotease</fullName>
        <ecNumber evidence="7">3.4.24.-</ecNumber>
    </submittedName>
</protein>
<reference evidence="8" key="1">
    <citation type="journal article" date="2019" name="Int. J. Syst. Evol. Microbiol.">
        <title>The Global Catalogue of Microorganisms (GCM) 10K type strain sequencing project: providing services to taxonomists for standard genome sequencing and annotation.</title>
        <authorList>
            <consortium name="The Broad Institute Genomics Platform"/>
            <consortium name="The Broad Institute Genome Sequencing Center for Infectious Disease"/>
            <person name="Wu L."/>
            <person name="Ma J."/>
        </authorList>
    </citation>
    <scope>NUCLEOTIDE SEQUENCE [LARGE SCALE GENOMIC DNA]</scope>
    <source>
        <strain evidence="8">CCUG 67170</strain>
    </source>
</reference>
<name>A0ABV8CSE6_9STRE</name>